<accession>A0ABS3WIT3</accession>
<feature type="domain" description="SLH" evidence="2">
    <location>
        <begin position="45"/>
        <end position="107"/>
    </location>
</feature>
<evidence type="ECO:0000259" key="2">
    <source>
        <dbReference type="PROSITE" id="PS51272"/>
    </source>
</evidence>
<evidence type="ECO:0000313" key="4">
    <source>
        <dbReference type="Proteomes" id="UP000670947"/>
    </source>
</evidence>
<reference evidence="3 4" key="1">
    <citation type="submission" date="2021-03" db="EMBL/GenBank/DDBJ databases">
        <title>Paenibacillus artemisicola MWE-103 whole genome sequence.</title>
        <authorList>
            <person name="Ham Y.J."/>
        </authorList>
    </citation>
    <scope>NUCLEOTIDE SEQUENCE [LARGE SCALE GENOMIC DNA]</scope>
    <source>
        <strain evidence="3 4">MWE-103</strain>
    </source>
</reference>
<dbReference type="RefSeq" id="WP_208850637.1">
    <property type="nucleotide sequence ID" value="NZ_JAGGDJ010000045.1"/>
</dbReference>
<dbReference type="EMBL" id="JAGGDJ010000045">
    <property type="protein sequence ID" value="MBO7748030.1"/>
    <property type="molecule type" value="Genomic_DNA"/>
</dbReference>
<evidence type="ECO:0000313" key="3">
    <source>
        <dbReference type="EMBL" id="MBO7748030.1"/>
    </source>
</evidence>
<organism evidence="3 4">
    <name type="scientific">Paenibacillus artemisiicola</name>
    <dbReference type="NCBI Taxonomy" id="1172618"/>
    <lineage>
        <taxon>Bacteria</taxon>
        <taxon>Bacillati</taxon>
        <taxon>Bacillota</taxon>
        <taxon>Bacilli</taxon>
        <taxon>Bacillales</taxon>
        <taxon>Paenibacillaceae</taxon>
        <taxon>Paenibacillus</taxon>
    </lineage>
</organism>
<dbReference type="Proteomes" id="UP000670947">
    <property type="component" value="Unassembled WGS sequence"/>
</dbReference>
<keyword evidence="4" id="KW-1185">Reference proteome</keyword>
<comment type="caution">
    <text evidence="3">The sequence shown here is derived from an EMBL/GenBank/DDBJ whole genome shotgun (WGS) entry which is preliminary data.</text>
</comment>
<evidence type="ECO:0000256" key="1">
    <source>
        <dbReference type="SAM" id="MobiDB-lite"/>
    </source>
</evidence>
<dbReference type="PROSITE" id="PS51272">
    <property type="entry name" value="SLH"/>
    <property type="match status" value="2"/>
</dbReference>
<name>A0ABS3WIT3_9BACL</name>
<dbReference type="Pfam" id="PF00395">
    <property type="entry name" value="SLH"/>
    <property type="match status" value="2"/>
</dbReference>
<sequence length="944" mass="97860">MRHSSKQYPKQNSQDPKQFRGGEKKVMKKSLSLVVAAAMTLTTASVAFADAAPTTTELTAQQKFDALKALGIFNGYPDGSAGLDKQMTRAEFAKVLTKLAKLTENTAAAKVYTDVPATHWAAPFIGASTEAKLMNGLGANKFGPSGQVTIEQIAKVADLVAGLEPIEGEVSGKVSAWAKGYVAAAVKAGLLPELPSYQTNATRELLVDVTYDLAKPEQAQELAITAKVAGVKKIEVQLNKAVDASKVTFEVKNATGGAVNVSKTTFAADNKSATLEFPSNLLTGDLTITAKGAEKEVSAKVTVEAEKVTKIEFLSDKAVFNRTDARIVTTTVKVSNQYGEDITAAKAGSLTVTSAAGVPTLASNGVLTLDNTKANIAFVKDQKFTVSAVDAGTGTFTSTTLTVSDRAQVAELTIDKLYNADGNTLAVGSDASTFYLEVTAKDQYGNKITDPTIFKQDTLIQSFNPTVVDVSKTANVVTYDANLDGGVLKIQLGGTPAAGTAKVNIISVTSGKSASFDVNVKDAVKVDTLSLSAPAVAVAGSDIEIPFSAVDQFGVAVTTASAINNSGAILSKASSAGTLAFVQDYVKKTPKLVLSGVTAKGPVTITIISGTGKVFNLNLSVVDSAVATVVTGTKDLATQLAKSAVVALDTDNVVVKDQYGRDFTPTWGTANGNYRLSVTSSDSSKVAYDAAKQTLTAAAKGSSVITVALQKNVEGTWTDVQGSAYTYTSKVVEQADLASYESPDVTSILNGDGTGAHDVQVTVNGVLADGSKVAVPNSYFTVDGITSGLNVDVDTNKLHANLTADQLKDGDVTGVYVVTIIGSNQQPITKNIKVSKAASAADKLELQSTDDATKESDSVLSAAKAKVDTAAEVQTLVAAATKTTDQYGVVIPTAFSKVYITSVANNHVIDAADATKSTVVAGDTFSVTALTSNGKNISFQVVVK</sequence>
<feature type="compositionally biased region" description="Polar residues" evidence="1">
    <location>
        <begin position="1"/>
        <end position="16"/>
    </location>
</feature>
<feature type="region of interest" description="Disordered" evidence="1">
    <location>
        <begin position="1"/>
        <end position="23"/>
    </location>
</feature>
<feature type="domain" description="SLH" evidence="2">
    <location>
        <begin position="108"/>
        <end position="171"/>
    </location>
</feature>
<gene>
    <name evidence="3" type="ORF">I8J29_27935</name>
</gene>
<protein>
    <submittedName>
        <fullName evidence="3">S-layer homology domain-containing protein</fullName>
    </submittedName>
</protein>
<dbReference type="InterPro" id="IPR001119">
    <property type="entry name" value="SLH_dom"/>
</dbReference>
<proteinExistence type="predicted"/>